<comment type="function">
    <text evidence="1">Could be a virulence factor.</text>
</comment>
<feature type="domain" description="PLD phosphodiesterase" evidence="7">
    <location>
        <begin position="402"/>
        <end position="429"/>
    </location>
</feature>
<keyword evidence="6" id="KW-0472">Membrane</keyword>
<dbReference type="Gene3D" id="3.30.870.10">
    <property type="entry name" value="Endonuclease Chain A"/>
    <property type="match status" value="2"/>
</dbReference>
<dbReference type="RefSeq" id="WP_238221422.1">
    <property type="nucleotide sequence ID" value="NZ_BPQD01000001.1"/>
</dbReference>
<dbReference type="PROSITE" id="PS50035">
    <property type="entry name" value="PLD"/>
    <property type="match status" value="2"/>
</dbReference>
<dbReference type="EMBL" id="JAUFPX010000002">
    <property type="protein sequence ID" value="MDN3590095.1"/>
    <property type="molecule type" value="Genomic_DNA"/>
</dbReference>
<sequence length="487" mass="53234">MEQALLNWIGAMLSIRSEVFAVLGLGLSLVVTMHVLLRKREVGGAIGWIGLAWLSPLFGAGLYALFGVNRVTRRAHKLRIRPTQNAGSTLSPDDVQTPPPLPETLPLAFRPLDHAGRRITHLPLRPGNAVTTFRNGDAAYPVMLAAIAAARTSVALSSYIFRDDATGRAFCDALAAAQARGVAVRVIIDGIGGGYFRPGVTRRLQRAGVPVGRFMHSALPWRMPFLNMRSHKKLLIVDGRTAFTGGLNIADGNRVSQAPPHPIRDTHFRIVGPVVDQLTAAFASDWIFVSGEDLAGEAWFPSLVPAGTVPARVVTSGPDADLRKIELVILQAVACATRSIRLSTPYFLPNEVLTGALCLAASRGIRVDVIIPKVSDHRFVDWATRAHVEPLLRSGVRIWLDAPPFDHSKLLVVDGTWCFVGSANWDMRSFRLNFEVNVEFYDSTLAEELDAIMRAKMELRLTYADLAARSLPVRLRDAGVRLALPYL</sequence>
<accession>A0ABT8BE91</accession>
<dbReference type="PANTHER" id="PTHR21248:SF22">
    <property type="entry name" value="PHOSPHOLIPASE D"/>
    <property type="match status" value="1"/>
</dbReference>
<comment type="caution">
    <text evidence="8">The sequence shown here is derived from an EMBL/GenBank/DDBJ whole genome shotgun (WGS) entry which is preliminary data.</text>
</comment>
<keyword evidence="6" id="KW-0812">Transmembrane</keyword>
<dbReference type="InterPro" id="IPR001736">
    <property type="entry name" value="PLipase_D/transphosphatidylase"/>
</dbReference>
<protein>
    <recommendedName>
        <fullName evidence="3">Phospholipase D</fullName>
    </recommendedName>
    <alternativeName>
        <fullName evidence="5">Choline phosphatase</fullName>
    </alternativeName>
</protein>
<evidence type="ECO:0000313" key="8">
    <source>
        <dbReference type="EMBL" id="MDN3590095.1"/>
    </source>
</evidence>
<evidence type="ECO:0000256" key="5">
    <source>
        <dbReference type="ARBA" id="ARBA00029594"/>
    </source>
</evidence>
<evidence type="ECO:0000256" key="3">
    <source>
        <dbReference type="ARBA" id="ARBA00018392"/>
    </source>
</evidence>
<evidence type="ECO:0000256" key="4">
    <source>
        <dbReference type="ARBA" id="ARBA00022525"/>
    </source>
</evidence>
<organism evidence="8 9">
    <name type="scientific">Methylobacterium adhaesivum</name>
    <dbReference type="NCBI Taxonomy" id="333297"/>
    <lineage>
        <taxon>Bacteria</taxon>
        <taxon>Pseudomonadati</taxon>
        <taxon>Pseudomonadota</taxon>
        <taxon>Alphaproteobacteria</taxon>
        <taxon>Hyphomicrobiales</taxon>
        <taxon>Methylobacteriaceae</taxon>
        <taxon>Methylobacterium</taxon>
    </lineage>
</organism>
<feature type="transmembrane region" description="Helical" evidence="6">
    <location>
        <begin position="44"/>
        <end position="66"/>
    </location>
</feature>
<evidence type="ECO:0000259" key="7">
    <source>
        <dbReference type="PROSITE" id="PS50035"/>
    </source>
</evidence>
<dbReference type="PANTHER" id="PTHR21248">
    <property type="entry name" value="CARDIOLIPIN SYNTHASE"/>
    <property type="match status" value="1"/>
</dbReference>
<keyword evidence="6" id="KW-1133">Transmembrane helix</keyword>
<keyword evidence="9" id="KW-1185">Reference proteome</keyword>
<feature type="transmembrane region" description="Helical" evidence="6">
    <location>
        <begin position="20"/>
        <end position="37"/>
    </location>
</feature>
<dbReference type="Proteomes" id="UP001224644">
    <property type="component" value="Unassembled WGS sequence"/>
</dbReference>
<dbReference type="InterPro" id="IPR025202">
    <property type="entry name" value="PLD-like_dom"/>
</dbReference>
<feature type="domain" description="PLD phosphodiesterase" evidence="7">
    <location>
        <begin position="226"/>
        <end position="253"/>
    </location>
</feature>
<comment type="subcellular location">
    <subcellularLocation>
        <location evidence="2">Secreted</location>
    </subcellularLocation>
</comment>
<dbReference type="CDD" id="cd09163">
    <property type="entry name" value="PLDc_CLS_unchar2_2"/>
    <property type="match status" value="1"/>
</dbReference>
<proteinExistence type="predicted"/>
<dbReference type="CDD" id="cd09157">
    <property type="entry name" value="PLDc_CLS_unchar2_1"/>
    <property type="match status" value="1"/>
</dbReference>
<dbReference type="Pfam" id="PF13091">
    <property type="entry name" value="PLDc_2"/>
    <property type="match status" value="2"/>
</dbReference>
<evidence type="ECO:0000256" key="2">
    <source>
        <dbReference type="ARBA" id="ARBA00004613"/>
    </source>
</evidence>
<dbReference type="SUPFAM" id="SSF56024">
    <property type="entry name" value="Phospholipase D/nuclease"/>
    <property type="match status" value="2"/>
</dbReference>
<reference evidence="9" key="1">
    <citation type="journal article" date="2019" name="Int. J. Syst. Evol. Microbiol.">
        <title>The Global Catalogue of Microorganisms (GCM) 10K type strain sequencing project: providing services to taxonomists for standard genome sequencing and annotation.</title>
        <authorList>
            <consortium name="The Broad Institute Genomics Platform"/>
            <consortium name="The Broad Institute Genome Sequencing Center for Infectious Disease"/>
            <person name="Wu L."/>
            <person name="Ma J."/>
        </authorList>
    </citation>
    <scope>NUCLEOTIDE SEQUENCE [LARGE SCALE GENOMIC DNA]</scope>
    <source>
        <strain evidence="9">CECT 7069</strain>
    </source>
</reference>
<evidence type="ECO:0000256" key="1">
    <source>
        <dbReference type="ARBA" id="ARBA00003145"/>
    </source>
</evidence>
<dbReference type="SMART" id="SM00155">
    <property type="entry name" value="PLDc"/>
    <property type="match status" value="2"/>
</dbReference>
<evidence type="ECO:0000256" key="6">
    <source>
        <dbReference type="SAM" id="Phobius"/>
    </source>
</evidence>
<keyword evidence="4" id="KW-0964">Secreted</keyword>
<evidence type="ECO:0000313" key="9">
    <source>
        <dbReference type="Proteomes" id="UP001224644"/>
    </source>
</evidence>
<gene>
    <name evidence="8" type="ORF">QWZ12_05640</name>
</gene>
<name>A0ABT8BE91_9HYPH</name>